<evidence type="ECO:0000313" key="5">
    <source>
        <dbReference type="Proteomes" id="UP000029628"/>
    </source>
</evidence>
<dbReference type="eggNOG" id="COG3203">
    <property type="taxonomic scope" value="Bacteria"/>
</dbReference>
<dbReference type="RefSeq" id="WP_028258179.1">
    <property type="nucleotide sequence ID" value="NZ_JRNT01000016.1"/>
</dbReference>
<dbReference type="Gene3D" id="2.40.160.100">
    <property type="match status" value="1"/>
</dbReference>
<dbReference type="InterPro" id="IPR051465">
    <property type="entry name" value="Cell_Envelope_Struct_Comp"/>
</dbReference>
<protein>
    <recommendedName>
        <fullName evidence="3">SLH domain-containing protein</fullName>
    </recommendedName>
</protein>
<dbReference type="SUPFAM" id="SSF56935">
    <property type="entry name" value="Porins"/>
    <property type="match status" value="1"/>
</dbReference>
<dbReference type="Proteomes" id="UP000029628">
    <property type="component" value="Unassembled WGS sequence"/>
</dbReference>
<evidence type="ECO:0000256" key="2">
    <source>
        <dbReference type="SAM" id="SignalP"/>
    </source>
</evidence>
<accession>A0A096CP85</accession>
<keyword evidence="5" id="KW-1185">Reference proteome</keyword>
<dbReference type="AlphaFoldDB" id="A0A096CP85"/>
<dbReference type="InterPro" id="IPR001119">
    <property type="entry name" value="SLH_dom"/>
</dbReference>
<organism evidence="4 5">
    <name type="scientific">Veillonella montpellierensis DNF00314</name>
    <dbReference type="NCBI Taxonomy" id="1401067"/>
    <lineage>
        <taxon>Bacteria</taxon>
        <taxon>Bacillati</taxon>
        <taxon>Bacillota</taxon>
        <taxon>Negativicutes</taxon>
        <taxon>Veillonellales</taxon>
        <taxon>Veillonellaceae</taxon>
        <taxon>Veillonella</taxon>
    </lineage>
</organism>
<evidence type="ECO:0000256" key="1">
    <source>
        <dbReference type="SAM" id="Coils"/>
    </source>
</evidence>
<keyword evidence="1" id="KW-0175">Coiled coil</keyword>
<feature type="domain" description="SLH" evidence="3">
    <location>
        <begin position="22"/>
        <end position="85"/>
    </location>
</feature>
<dbReference type="PROSITE" id="PS51272">
    <property type="entry name" value="SLH"/>
    <property type="match status" value="1"/>
</dbReference>
<reference evidence="4 5" key="1">
    <citation type="submission" date="2014-07" db="EMBL/GenBank/DDBJ databases">
        <authorList>
            <person name="McCorrison J."/>
            <person name="Sanka R."/>
            <person name="Torralba M."/>
            <person name="Gillis M."/>
            <person name="Haft D.H."/>
            <person name="Methe B."/>
            <person name="Sutton G."/>
            <person name="Nelson K.E."/>
        </authorList>
    </citation>
    <scope>NUCLEOTIDE SEQUENCE [LARGE SCALE GENOMIC DNA]</scope>
    <source>
        <strain evidence="4 5">DNF00314</strain>
    </source>
</reference>
<proteinExistence type="predicted"/>
<dbReference type="EMBL" id="JRNT01000016">
    <property type="protein sequence ID" value="KGF47139.1"/>
    <property type="molecule type" value="Genomic_DNA"/>
</dbReference>
<dbReference type="PANTHER" id="PTHR43308">
    <property type="entry name" value="OUTER MEMBRANE PROTEIN ALPHA-RELATED"/>
    <property type="match status" value="1"/>
</dbReference>
<dbReference type="PANTHER" id="PTHR43308:SF1">
    <property type="entry name" value="OUTER MEMBRANE PROTEIN ALPHA"/>
    <property type="match status" value="1"/>
</dbReference>
<feature type="chain" id="PRO_5001917106" description="SLH domain-containing protein" evidence="2">
    <location>
        <begin position="23"/>
        <end position="429"/>
    </location>
</feature>
<feature type="coiled-coil region" evidence="1">
    <location>
        <begin position="75"/>
        <end position="113"/>
    </location>
</feature>
<gene>
    <name evidence="4" type="ORF">HMPREF0872_05535</name>
</gene>
<dbReference type="InterPro" id="IPR053728">
    <property type="entry name" value="Alginate_Permeability_Chnl"/>
</dbReference>
<dbReference type="Pfam" id="PF00395">
    <property type="entry name" value="SLH"/>
    <property type="match status" value="1"/>
</dbReference>
<feature type="signal peptide" evidence="2">
    <location>
        <begin position="1"/>
        <end position="22"/>
    </location>
</feature>
<evidence type="ECO:0000313" key="4">
    <source>
        <dbReference type="EMBL" id="KGF47139.1"/>
    </source>
</evidence>
<keyword evidence="2" id="KW-0732">Signal</keyword>
<name>A0A096CP85_9FIRM</name>
<sequence length="429" mass="46473">MKKRFAAVFAATAILGVTTAFAANPFSDVTPDTWAYQSVSQLANAGIINGYPDGTFKGQTNITRYEMAQMVAKAMANQDRANAEQQAMINRLADEFSTELNNLGVRVSNLENKVGNVKVTGDVRLRYKQTEHKDSKFDYRGRIKFNAMVNDNTTATVRVGASNNFGSGDADHTDFAATVDQAYVAHNFSKELTAVVGRQNLFVGGGLMYDDAFDGAALAYDNGKVSATVGYGTPIAGLGNQEVKDTATVTLAQANVKLADNVSVGGFYVRGNKDIYTMNDNGKKTVKTNKAVVPADKDTSSTTNVYGFNTDMNFGNVWVGGEWLKANYDNSNAWVAGIGYGNYDQAVAGTWDVKAQYMYANVAAPILSNTYSFQDAPFKGWLATVDYAVAKNVGVTAYYGFANKSVDTDAAKDNQKQADYYQAQLNFKF</sequence>
<comment type="caution">
    <text evidence="4">The sequence shown here is derived from an EMBL/GenBank/DDBJ whole genome shotgun (WGS) entry which is preliminary data.</text>
</comment>
<evidence type="ECO:0000259" key="3">
    <source>
        <dbReference type="PROSITE" id="PS51272"/>
    </source>
</evidence>